<gene>
    <name evidence="2" type="ORF">Agub_g1197</name>
</gene>
<organism evidence="2 3">
    <name type="scientific">Astrephomene gubernaculifera</name>
    <dbReference type="NCBI Taxonomy" id="47775"/>
    <lineage>
        <taxon>Eukaryota</taxon>
        <taxon>Viridiplantae</taxon>
        <taxon>Chlorophyta</taxon>
        <taxon>core chlorophytes</taxon>
        <taxon>Chlorophyceae</taxon>
        <taxon>CS clade</taxon>
        <taxon>Chlamydomonadales</taxon>
        <taxon>Astrephomenaceae</taxon>
        <taxon>Astrephomene</taxon>
    </lineage>
</organism>
<proteinExistence type="predicted"/>
<evidence type="ECO:0000313" key="3">
    <source>
        <dbReference type="Proteomes" id="UP001054857"/>
    </source>
</evidence>
<dbReference type="InterPro" id="IPR013830">
    <property type="entry name" value="SGNH_hydro"/>
</dbReference>
<dbReference type="PANTHER" id="PTHR30383">
    <property type="entry name" value="THIOESTERASE 1/PROTEASE 1/LYSOPHOSPHOLIPASE L1"/>
    <property type="match status" value="1"/>
</dbReference>
<keyword evidence="3" id="KW-1185">Reference proteome</keyword>
<dbReference type="Gene3D" id="3.40.50.1110">
    <property type="entry name" value="SGNH hydrolase"/>
    <property type="match status" value="1"/>
</dbReference>
<dbReference type="PANTHER" id="PTHR30383:SF5">
    <property type="entry name" value="SGNH HYDROLASE-TYPE ESTERASE DOMAIN-CONTAINING PROTEIN"/>
    <property type="match status" value="1"/>
</dbReference>
<name>A0AAD3DF08_9CHLO</name>
<evidence type="ECO:0000313" key="2">
    <source>
        <dbReference type="EMBL" id="GFR40616.1"/>
    </source>
</evidence>
<dbReference type="InterPro" id="IPR051532">
    <property type="entry name" value="Ester_Hydrolysis_Enzymes"/>
</dbReference>
<feature type="domain" description="SGNH hydrolase-type esterase" evidence="1">
    <location>
        <begin position="51"/>
        <end position="243"/>
    </location>
</feature>
<dbReference type="SUPFAM" id="SSF52266">
    <property type="entry name" value="SGNH hydrolase"/>
    <property type="match status" value="1"/>
</dbReference>
<dbReference type="EMBL" id="BMAR01000001">
    <property type="protein sequence ID" value="GFR40616.1"/>
    <property type="molecule type" value="Genomic_DNA"/>
</dbReference>
<dbReference type="Pfam" id="PF13472">
    <property type="entry name" value="Lipase_GDSL_2"/>
    <property type="match status" value="1"/>
</dbReference>
<dbReference type="GO" id="GO:0004622">
    <property type="term" value="F:phosphatidylcholine lysophospholipase activity"/>
    <property type="evidence" value="ECO:0007669"/>
    <property type="project" value="TreeGrafter"/>
</dbReference>
<comment type="caution">
    <text evidence="2">The sequence shown here is derived from an EMBL/GenBank/DDBJ whole genome shotgun (WGS) entry which is preliminary data.</text>
</comment>
<reference evidence="2 3" key="1">
    <citation type="journal article" date="2021" name="Sci. Rep.">
        <title>Genome sequencing of the multicellular alga Astrephomene provides insights into convergent evolution of germ-soma differentiation.</title>
        <authorList>
            <person name="Yamashita S."/>
            <person name="Yamamoto K."/>
            <person name="Matsuzaki R."/>
            <person name="Suzuki S."/>
            <person name="Yamaguchi H."/>
            <person name="Hirooka S."/>
            <person name="Minakuchi Y."/>
            <person name="Miyagishima S."/>
            <person name="Kawachi M."/>
            <person name="Toyoda A."/>
            <person name="Nozaki H."/>
        </authorList>
    </citation>
    <scope>NUCLEOTIDE SEQUENCE [LARGE SCALE GENOMIC DNA]</scope>
    <source>
        <strain evidence="2 3">NIES-4017</strain>
    </source>
</reference>
<dbReference type="AlphaFoldDB" id="A0AAD3DF08"/>
<sequence>MKAGFPKATAPALRPGPARRLRNIWICAALSGLFVSKTQKTMASEPKYLLAFGDSLTEGYYNYGTRFHPYSLKLQQLLDENGYNVKVSERGLSGERVVDDQPDSGMVVRLPKLLDYSAAEGRNFSWVVILGGINDIGWGADPYTVFTGLQSLYDTSRRHGARVLALTCLETATSRSDTKPNDERSRLNALIRGAGEEAEARGDAGFAVLDLEPLLPFPRDRYDAAGDALWDDGLHLTPAGYDRLAEIIYQGLRDKLDDG</sequence>
<dbReference type="CDD" id="cd00229">
    <property type="entry name" value="SGNH_hydrolase"/>
    <property type="match status" value="1"/>
</dbReference>
<protein>
    <recommendedName>
        <fullName evidence="1">SGNH hydrolase-type esterase domain-containing protein</fullName>
    </recommendedName>
</protein>
<evidence type="ECO:0000259" key="1">
    <source>
        <dbReference type="Pfam" id="PF13472"/>
    </source>
</evidence>
<dbReference type="Proteomes" id="UP001054857">
    <property type="component" value="Unassembled WGS sequence"/>
</dbReference>
<dbReference type="InterPro" id="IPR036514">
    <property type="entry name" value="SGNH_hydro_sf"/>
</dbReference>
<accession>A0AAD3DF08</accession>